<sequence>MRLYLYGAMKANNVGVDVKARSHWLLGYGLPRALLKLLAHRGDPFAQLLIDSSRPQNVYGLVEQIRRRGRISPVVGHGWVTADARIVRDVLRDSRFPRRGGATNNRLGDRL</sequence>
<protein>
    <submittedName>
        <fullName evidence="1">Uncharacterized protein</fullName>
    </submittedName>
</protein>
<organism evidence="1 2">
    <name type="scientific">Mycobacterium paraseoulense</name>
    <dbReference type="NCBI Taxonomy" id="590652"/>
    <lineage>
        <taxon>Bacteria</taxon>
        <taxon>Bacillati</taxon>
        <taxon>Actinomycetota</taxon>
        <taxon>Actinomycetes</taxon>
        <taxon>Mycobacteriales</taxon>
        <taxon>Mycobacteriaceae</taxon>
        <taxon>Mycobacterium</taxon>
    </lineage>
</organism>
<keyword evidence="2" id="KW-1185">Reference proteome</keyword>
<dbReference type="AlphaFoldDB" id="A0A1X0IEQ0"/>
<proteinExistence type="predicted"/>
<dbReference type="STRING" id="590652.BST39_07805"/>
<name>A0A1X0IEQ0_9MYCO</name>
<accession>A0A1X0IEQ0</accession>
<gene>
    <name evidence="1" type="ORF">BST39_07805</name>
</gene>
<dbReference type="EMBL" id="MVIE01000007">
    <property type="protein sequence ID" value="ORB43907.1"/>
    <property type="molecule type" value="Genomic_DNA"/>
</dbReference>
<evidence type="ECO:0000313" key="2">
    <source>
        <dbReference type="Proteomes" id="UP000192513"/>
    </source>
</evidence>
<dbReference type="RefSeq" id="WP_083170750.1">
    <property type="nucleotide sequence ID" value="NZ_AP022619.1"/>
</dbReference>
<evidence type="ECO:0000313" key="1">
    <source>
        <dbReference type="EMBL" id="ORB43907.1"/>
    </source>
</evidence>
<dbReference type="Proteomes" id="UP000192513">
    <property type="component" value="Unassembled WGS sequence"/>
</dbReference>
<reference evidence="1 2" key="1">
    <citation type="submission" date="2017-02" db="EMBL/GenBank/DDBJ databases">
        <title>The new phylogeny of genus Mycobacterium.</title>
        <authorList>
            <person name="Tortoli E."/>
            <person name="Trovato A."/>
            <person name="Cirillo D.M."/>
        </authorList>
    </citation>
    <scope>NUCLEOTIDE SEQUENCE [LARGE SCALE GENOMIC DNA]</scope>
    <source>
        <strain evidence="1 2">DSM 45000</strain>
    </source>
</reference>
<comment type="caution">
    <text evidence="1">The sequence shown here is derived from an EMBL/GenBank/DDBJ whole genome shotgun (WGS) entry which is preliminary data.</text>
</comment>